<dbReference type="GO" id="GO:0003700">
    <property type="term" value="F:DNA-binding transcription factor activity"/>
    <property type="evidence" value="ECO:0007669"/>
    <property type="project" value="InterPro"/>
</dbReference>
<comment type="caution">
    <text evidence="6">The sequence shown here is derived from an EMBL/GenBank/DDBJ whole genome shotgun (WGS) entry which is preliminary data.</text>
</comment>
<dbReference type="InterPro" id="IPR036390">
    <property type="entry name" value="WH_DNA-bd_sf"/>
</dbReference>
<keyword evidence="4" id="KW-0804">Transcription</keyword>
<dbReference type="GO" id="GO:0000976">
    <property type="term" value="F:transcription cis-regulatory region binding"/>
    <property type="evidence" value="ECO:0007669"/>
    <property type="project" value="TreeGrafter"/>
</dbReference>
<evidence type="ECO:0000256" key="4">
    <source>
        <dbReference type="ARBA" id="ARBA00023163"/>
    </source>
</evidence>
<dbReference type="SUPFAM" id="SSF46785">
    <property type="entry name" value="Winged helix' DNA-binding domain"/>
    <property type="match status" value="1"/>
</dbReference>
<comment type="similarity">
    <text evidence="1">Belongs to the LysR transcriptional regulatory family.</text>
</comment>
<dbReference type="FunFam" id="1.10.10.10:FF:000001">
    <property type="entry name" value="LysR family transcriptional regulator"/>
    <property type="match status" value="1"/>
</dbReference>
<sequence>MSDFRLKAFYSVAKNLSFTRAAKELFVSQPAITKHINELERQYSVRLFDRTGGKIMLTDAGRLMLEHCSRILDEYNRMEYDMNLLNERSSGHISIGASTTVAQYVLPQILAEFTERFPQIEVSLTNGNSRDIENALLNHDIDLGMVEGITHSAGLQYEPFLEDELVAIIKQSGNESMPEEITPQELCRQPLVIREQGSGTLEVIETELEKHGIRPQELNIRIRLGSTEAIKAFLRHSRSMGIVSVFSVREELARGVFRVIDIAGLNFSRHFCFVASAGKDSPLTEKFKDFTRRSIITSGYRV</sequence>
<evidence type="ECO:0000256" key="1">
    <source>
        <dbReference type="ARBA" id="ARBA00009437"/>
    </source>
</evidence>
<dbReference type="PRINTS" id="PR00039">
    <property type="entry name" value="HTHLYSR"/>
</dbReference>
<evidence type="ECO:0000313" key="6">
    <source>
        <dbReference type="EMBL" id="KOO68591.1"/>
    </source>
</evidence>
<dbReference type="SUPFAM" id="SSF53850">
    <property type="entry name" value="Periplasmic binding protein-like II"/>
    <property type="match status" value="1"/>
</dbReference>
<dbReference type="Proteomes" id="UP000036951">
    <property type="component" value="Unassembled WGS sequence"/>
</dbReference>
<dbReference type="Pfam" id="PF03466">
    <property type="entry name" value="LysR_substrate"/>
    <property type="match status" value="1"/>
</dbReference>
<dbReference type="InterPro" id="IPR036388">
    <property type="entry name" value="WH-like_DNA-bd_sf"/>
</dbReference>
<protein>
    <submittedName>
        <fullName evidence="6">Transcriptional regulator</fullName>
    </submittedName>
</protein>
<dbReference type="InterPro" id="IPR005119">
    <property type="entry name" value="LysR_subst-bd"/>
</dbReference>
<dbReference type="PANTHER" id="PTHR30126">
    <property type="entry name" value="HTH-TYPE TRANSCRIPTIONAL REGULATOR"/>
    <property type="match status" value="1"/>
</dbReference>
<dbReference type="EMBL" id="LFQU01000011">
    <property type="protein sequence ID" value="KOO68591.1"/>
    <property type="molecule type" value="Genomic_DNA"/>
</dbReference>
<evidence type="ECO:0000256" key="3">
    <source>
        <dbReference type="ARBA" id="ARBA00023125"/>
    </source>
</evidence>
<keyword evidence="2" id="KW-0805">Transcription regulation</keyword>
<dbReference type="Gene3D" id="1.10.10.10">
    <property type="entry name" value="Winged helix-like DNA-binding domain superfamily/Winged helix DNA-binding domain"/>
    <property type="match status" value="1"/>
</dbReference>
<dbReference type="Gene3D" id="3.40.190.290">
    <property type="match status" value="1"/>
</dbReference>
<dbReference type="Pfam" id="PF00126">
    <property type="entry name" value="HTH_1"/>
    <property type="match status" value="1"/>
</dbReference>
<dbReference type="InterPro" id="IPR000847">
    <property type="entry name" value="LysR_HTH_N"/>
</dbReference>
<dbReference type="OrthoDB" id="9785745at2"/>
<proteinExistence type="inferred from homology"/>
<feature type="domain" description="HTH lysR-type" evidence="5">
    <location>
        <begin position="1"/>
        <end position="58"/>
    </location>
</feature>
<evidence type="ECO:0000259" key="5">
    <source>
        <dbReference type="PROSITE" id="PS50931"/>
    </source>
</evidence>
<name>A0A8E1QZJ0_9BACT</name>
<keyword evidence="7" id="KW-1185">Reference proteome</keyword>
<keyword evidence="3" id="KW-0238">DNA-binding</keyword>
<dbReference type="AlphaFoldDB" id="A0A8E1QZJ0"/>
<dbReference type="PANTHER" id="PTHR30126:SF39">
    <property type="entry name" value="HTH-TYPE TRANSCRIPTIONAL REGULATOR CYSL"/>
    <property type="match status" value="1"/>
</dbReference>
<organism evidence="6 7">
    <name type="scientific">Xylanibacter rarus</name>
    <dbReference type="NCBI Taxonomy" id="1676614"/>
    <lineage>
        <taxon>Bacteria</taxon>
        <taxon>Pseudomonadati</taxon>
        <taxon>Bacteroidota</taxon>
        <taxon>Bacteroidia</taxon>
        <taxon>Bacteroidales</taxon>
        <taxon>Prevotellaceae</taxon>
        <taxon>Xylanibacter</taxon>
    </lineage>
</organism>
<reference evidence="6 7" key="1">
    <citation type="submission" date="2015-06" db="EMBL/GenBank/DDBJ databases">
        <title>Prevotella sp. 109, sp. nov., a novel member of the family Prevotellaceae isolated from human faeces.</title>
        <authorList>
            <person name="Shkoporov A.N."/>
            <person name="Chaplin A.V."/>
            <person name="Kafarskaia L.I."/>
            <person name="Efimov B.A."/>
        </authorList>
    </citation>
    <scope>NUCLEOTIDE SEQUENCE [LARGE SCALE GENOMIC DNA]</scope>
    <source>
        <strain evidence="6 7">109</strain>
    </source>
</reference>
<dbReference type="RefSeq" id="WP_021854682.1">
    <property type="nucleotide sequence ID" value="NZ_DAWCKJ010000118.1"/>
</dbReference>
<evidence type="ECO:0000313" key="7">
    <source>
        <dbReference type="Proteomes" id="UP000036951"/>
    </source>
</evidence>
<gene>
    <name evidence="6" type="ORF">ACU52_07060</name>
</gene>
<dbReference type="PROSITE" id="PS50931">
    <property type="entry name" value="HTH_LYSR"/>
    <property type="match status" value="1"/>
</dbReference>
<accession>A0A8E1QZJ0</accession>
<evidence type="ECO:0000256" key="2">
    <source>
        <dbReference type="ARBA" id="ARBA00023015"/>
    </source>
</evidence>